<comment type="similarity">
    <text evidence="2">Belongs to the UPF0702 family.</text>
</comment>
<evidence type="ECO:0000256" key="1">
    <source>
        <dbReference type="ARBA" id="ARBA00004651"/>
    </source>
</evidence>
<dbReference type="RefSeq" id="WP_190997423.1">
    <property type="nucleotide sequence ID" value="NZ_JACXSI010000011.1"/>
</dbReference>
<dbReference type="PANTHER" id="PTHR34582:SF6">
    <property type="entry name" value="UPF0702 TRANSMEMBRANE PROTEIN YCAP"/>
    <property type="match status" value="1"/>
</dbReference>
<dbReference type="Gene3D" id="3.30.240.20">
    <property type="entry name" value="bsu07140 like domains"/>
    <property type="match status" value="2"/>
</dbReference>
<comment type="caution">
    <text evidence="9">The sequence shown here is derived from an EMBL/GenBank/DDBJ whole genome shotgun (WGS) entry which is preliminary data.</text>
</comment>
<proteinExistence type="inferred from homology"/>
<name>A0A927CYV8_9BACI</name>
<protein>
    <submittedName>
        <fullName evidence="9">DUF421 domain-containing protein</fullName>
    </submittedName>
</protein>
<feature type="transmembrane region" description="Helical" evidence="7">
    <location>
        <begin position="6"/>
        <end position="26"/>
    </location>
</feature>
<reference evidence="9" key="1">
    <citation type="submission" date="2020-09" db="EMBL/GenBank/DDBJ databases">
        <title>Bacillus faecalis sp. nov., a moderately halophilic bacterium isolated from cow faeces.</title>
        <authorList>
            <person name="Jiang L."/>
            <person name="Lee J."/>
        </authorList>
    </citation>
    <scope>NUCLEOTIDE SEQUENCE</scope>
    <source>
        <strain evidence="9">AGMB 02131</strain>
    </source>
</reference>
<feature type="domain" description="YetF C-terminal" evidence="8">
    <location>
        <begin position="82"/>
        <end position="204"/>
    </location>
</feature>
<dbReference type="InterPro" id="IPR007353">
    <property type="entry name" value="DUF421"/>
</dbReference>
<comment type="subcellular location">
    <subcellularLocation>
        <location evidence="1">Cell membrane</location>
        <topology evidence="1">Multi-pass membrane protein</topology>
    </subcellularLocation>
</comment>
<dbReference type="Pfam" id="PF04239">
    <property type="entry name" value="DUF421"/>
    <property type="match status" value="1"/>
</dbReference>
<feature type="transmembrane region" description="Helical" evidence="7">
    <location>
        <begin position="58"/>
        <end position="79"/>
    </location>
</feature>
<dbReference type="GO" id="GO:0005886">
    <property type="term" value="C:plasma membrane"/>
    <property type="evidence" value="ECO:0007669"/>
    <property type="project" value="UniProtKB-SubCell"/>
</dbReference>
<keyword evidence="5 7" id="KW-1133">Transmembrane helix</keyword>
<dbReference type="EMBL" id="JACXSI010000011">
    <property type="protein sequence ID" value="MBD3107864.1"/>
    <property type="molecule type" value="Genomic_DNA"/>
</dbReference>
<evidence type="ECO:0000256" key="3">
    <source>
        <dbReference type="ARBA" id="ARBA00022475"/>
    </source>
</evidence>
<gene>
    <name evidence="9" type="ORF">IEO70_05745</name>
</gene>
<sequence>MNELIIIIFRTIFMYALIIIIFRLMGKREIGEMSLLDLGVFLMLAELAAVAIEDINVTLIEAIVPMVSLMIIQITLAIISLKIPKFRKLLDGKPTIIIHNGKVDEKAMKTQRYNFDDMLLQLREQNIFTLSEVDYAILEPSGKLSVLKKSTGSEKEATIIPLPLILDGIIQVDNLRYFDIREEWLVEQLRQNGYHDYRKISYCSLYRGVLTIDLIDE</sequence>
<keyword evidence="10" id="KW-1185">Reference proteome</keyword>
<evidence type="ECO:0000313" key="9">
    <source>
        <dbReference type="EMBL" id="MBD3107864.1"/>
    </source>
</evidence>
<dbReference type="InterPro" id="IPR023090">
    <property type="entry name" value="UPF0702_alpha/beta_dom_sf"/>
</dbReference>
<keyword evidence="4 7" id="KW-0812">Transmembrane</keyword>
<evidence type="ECO:0000259" key="8">
    <source>
        <dbReference type="Pfam" id="PF04239"/>
    </source>
</evidence>
<organism evidence="9 10">
    <name type="scientific">Peribacillus faecalis</name>
    <dbReference type="NCBI Taxonomy" id="2772559"/>
    <lineage>
        <taxon>Bacteria</taxon>
        <taxon>Bacillati</taxon>
        <taxon>Bacillota</taxon>
        <taxon>Bacilli</taxon>
        <taxon>Bacillales</taxon>
        <taxon>Bacillaceae</taxon>
        <taxon>Peribacillus</taxon>
    </lineage>
</organism>
<evidence type="ECO:0000256" key="4">
    <source>
        <dbReference type="ARBA" id="ARBA00022692"/>
    </source>
</evidence>
<evidence type="ECO:0000256" key="7">
    <source>
        <dbReference type="SAM" id="Phobius"/>
    </source>
</evidence>
<evidence type="ECO:0000256" key="2">
    <source>
        <dbReference type="ARBA" id="ARBA00006448"/>
    </source>
</evidence>
<dbReference type="Proteomes" id="UP000602076">
    <property type="component" value="Unassembled WGS sequence"/>
</dbReference>
<dbReference type="PANTHER" id="PTHR34582">
    <property type="entry name" value="UPF0702 TRANSMEMBRANE PROTEIN YCAP"/>
    <property type="match status" value="1"/>
</dbReference>
<keyword evidence="3" id="KW-1003">Cell membrane</keyword>
<accession>A0A927CYV8</accession>
<feature type="transmembrane region" description="Helical" evidence="7">
    <location>
        <begin position="33"/>
        <end position="52"/>
    </location>
</feature>
<dbReference type="AlphaFoldDB" id="A0A927CYV8"/>
<evidence type="ECO:0000256" key="6">
    <source>
        <dbReference type="ARBA" id="ARBA00023136"/>
    </source>
</evidence>
<evidence type="ECO:0000256" key="5">
    <source>
        <dbReference type="ARBA" id="ARBA00022989"/>
    </source>
</evidence>
<evidence type="ECO:0000313" key="10">
    <source>
        <dbReference type="Proteomes" id="UP000602076"/>
    </source>
</evidence>
<keyword evidence="6 7" id="KW-0472">Membrane</keyword>